<dbReference type="AlphaFoldDB" id="A0A2T2XEG9"/>
<organism evidence="2 3">
    <name type="scientific">Sulfobacillus benefaciens</name>
    <dbReference type="NCBI Taxonomy" id="453960"/>
    <lineage>
        <taxon>Bacteria</taxon>
        <taxon>Bacillati</taxon>
        <taxon>Bacillota</taxon>
        <taxon>Clostridia</taxon>
        <taxon>Eubacteriales</taxon>
        <taxon>Clostridiales Family XVII. Incertae Sedis</taxon>
        <taxon>Sulfobacillus</taxon>
    </lineage>
</organism>
<comment type="caution">
    <text evidence="2">The sequence shown here is derived from an EMBL/GenBank/DDBJ whole genome shotgun (WGS) entry which is preliminary data.</text>
</comment>
<name>A0A2T2XEG9_9FIRM</name>
<proteinExistence type="predicted"/>
<feature type="compositionally biased region" description="Polar residues" evidence="1">
    <location>
        <begin position="102"/>
        <end position="123"/>
    </location>
</feature>
<dbReference type="Proteomes" id="UP000242972">
    <property type="component" value="Unassembled WGS sequence"/>
</dbReference>
<feature type="region of interest" description="Disordered" evidence="1">
    <location>
        <begin position="101"/>
        <end position="123"/>
    </location>
</feature>
<sequence>MDFFVVLGQWIDLGLDGLGFLWLLQLYRHRHMLHDSLWWTMTHHRQQWIERYIDAAVAQGQRRSAEQLIHTLEKIGHPLSPIESNFALNCQRAKLPHIIEETSAQGEEVNGTTREGTTPRTHQ</sequence>
<evidence type="ECO:0000256" key="1">
    <source>
        <dbReference type="SAM" id="MobiDB-lite"/>
    </source>
</evidence>
<accession>A0A2T2XEG9</accession>
<evidence type="ECO:0000313" key="3">
    <source>
        <dbReference type="Proteomes" id="UP000242972"/>
    </source>
</evidence>
<evidence type="ECO:0000313" key="2">
    <source>
        <dbReference type="EMBL" id="PSR32885.1"/>
    </source>
</evidence>
<reference evidence="2 3" key="1">
    <citation type="journal article" date="2014" name="BMC Genomics">
        <title>Comparison of environmental and isolate Sulfobacillus genomes reveals diverse carbon, sulfur, nitrogen, and hydrogen metabolisms.</title>
        <authorList>
            <person name="Justice N.B."/>
            <person name="Norman A."/>
            <person name="Brown C.T."/>
            <person name="Singh A."/>
            <person name="Thomas B.C."/>
            <person name="Banfield J.F."/>
        </authorList>
    </citation>
    <scope>NUCLEOTIDE SEQUENCE [LARGE SCALE GENOMIC DNA]</scope>
    <source>
        <strain evidence="2">AMDSBA4</strain>
    </source>
</reference>
<dbReference type="EMBL" id="PXYW01000030">
    <property type="protein sequence ID" value="PSR32885.1"/>
    <property type="molecule type" value="Genomic_DNA"/>
</dbReference>
<protein>
    <submittedName>
        <fullName evidence="2">Uncharacterized protein</fullName>
    </submittedName>
</protein>
<gene>
    <name evidence="2" type="ORF">C7B46_12430</name>
</gene>